<feature type="signal peptide" evidence="3">
    <location>
        <begin position="1"/>
        <end position="19"/>
    </location>
</feature>
<dbReference type="SUPFAM" id="SSF53474">
    <property type="entry name" value="alpha/beta-Hydrolases"/>
    <property type="match status" value="1"/>
</dbReference>
<dbReference type="STRING" id="1908236.BEN48_07005"/>
<dbReference type="EMBL" id="MDZC01000133">
    <property type="protein sequence ID" value="OGX80916.1"/>
    <property type="molecule type" value="Genomic_DNA"/>
</dbReference>
<organism evidence="5 6">
    <name type="scientific">Hymenobacter glacialis</name>
    <dbReference type="NCBI Taxonomy" id="1908236"/>
    <lineage>
        <taxon>Bacteria</taxon>
        <taxon>Pseudomonadati</taxon>
        <taxon>Bacteroidota</taxon>
        <taxon>Cytophagia</taxon>
        <taxon>Cytophagales</taxon>
        <taxon>Hymenobacteraceae</taxon>
        <taxon>Hymenobacter</taxon>
    </lineage>
</organism>
<evidence type="ECO:0000256" key="3">
    <source>
        <dbReference type="SAM" id="SignalP"/>
    </source>
</evidence>
<dbReference type="AlphaFoldDB" id="A0A1G1SQL6"/>
<dbReference type="Gene3D" id="3.40.50.1820">
    <property type="entry name" value="alpha/beta hydrolase"/>
    <property type="match status" value="1"/>
</dbReference>
<comment type="caution">
    <text evidence="5">The sequence shown here is derived from an EMBL/GenBank/DDBJ whole genome shotgun (WGS) entry which is preliminary data.</text>
</comment>
<dbReference type="GO" id="GO:0004252">
    <property type="term" value="F:serine-type endopeptidase activity"/>
    <property type="evidence" value="ECO:0007669"/>
    <property type="project" value="TreeGrafter"/>
</dbReference>
<proteinExistence type="predicted"/>
<dbReference type="RefSeq" id="WP_070736451.1">
    <property type="nucleotide sequence ID" value="NZ_MDZC01000133.1"/>
</dbReference>
<dbReference type="InterPro" id="IPR011659">
    <property type="entry name" value="WD40"/>
</dbReference>
<dbReference type="PANTHER" id="PTHR42776:SF27">
    <property type="entry name" value="DIPEPTIDYL PEPTIDASE FAMILY MEMBER 6"/>
    <property type="match status" value="1"/>
</dbReference>
<dbReference type="PANTHER" id="PTHR42776">
    <property type="entry name" value="SERINE PEPTIDASE S9 FAMILY MEMBER"/>
    <property type="match status" value="1"/>
</dbReference>
<reference evidence="5 6" key="1">
    <citation type="submission" date="2016-08" db="EMBL/GenBank/DDBJ databases">
        <title>Hymenobacter coccineus sp. nov., Hymenobacter lapidarius sp. nov. and Hymenobacter glacialis sp. nov., isolated from Antarctic soil.</title>
        <authorList>
            <person name="Sedlacek I."/>
            <person name="Kralova S."/>
            <person name="Kyrova K."/>
            <person name="Maslanova I."/>
            <person name="Stankova E."/>
            <person name="Vrbovska V."/>
            <person name="Nemec M."/>
            <person name="Bartak M."/>
            <person name="Svec P."/>
            <person name="Busse H.-J."/>
            <person name="Pantucek R."/>
        </authorList>
    </citation>
    <scope>NUCLEOTIDE SEQUENCE [LARGE SCALE GENOMIC DNA]</scope>
    <source>
        <strain evidence="5 6">CCM 8648</strain>
    </source>
</reference>
<feature type="domain" description="Peptidase S9 prolyl oligopeptidase catalytic" evidence="4">
    <location>
        <begin position="510"/>
        <end position="718"/>
    </location>
</feature>
<name>A0A1G1SQL6_9BACT</name>
<accession>A0A1G1SQL6</accession>
<dbReference type="InterPro" id="IPR011042">
    <property type="entry name" value="6-blade_b-propeller_TolB-like"/>
</dbReference>
<dbReference type="Pfam" id="PF00326">
    <property type="entry name" value="Peptidase_S9"/>
    <property type="match status" value="1"/>
</dbReference>
<dbReference type="InterPro" id="IPR001375">
    <property type="entry name" value="Peptidase_S9_cat"/>
</dbReference>
<dbReference type="SUPFAM" id="SSF82171">
    <property type="entry name" value="DPP6 N-terminal domain-like"/>
    <property type="match status" value="1"/>
</dbReference>
<dbReference type="Pfam" id="PF07676">
    <property type="entry name" value="PD40"/>
    <property type="match status" value="2"/>
</dbReference>
<evidence type="ECO:0000313" key="6">
    <source>
        <dbReference type="Proteomes" id="UP000177791"/>
    </source>
</evidence>
<evidence type="ECO:0000256" key="1">
    <source>
        <dbReference type="ARBA" id="ARBA00022801"/>
    </source>
</evidence>
<evidence type="ECO:0000313" key="5">
    <source>
        <dbReference type="EMBL" id="OGX80916.1"/>
    </source>
</evidence>
<feature type="chain" id="PRO_5009578271" evidence="3">
    <location>
        <begin position="20"/>
        <end position="724"/>
    </location>
</feature>
<protein>
    <submittedName>
        <fullName evidence="5">Peptidase S9</fullName>
    </submittedName>
</protein>
<keyword evidence="1" id="KW-0378">Hydrolase</keyword>
<dbReference type="Proteomes" id="UP000177791">
    <property type="component" value="Unassembled WGS sequence"/>
</dbReference>
<gene>
    <name evidence="5" type="ORF">BEN48_07005</name>
</gene>
<dbReference type="GO" id="GO:0006508">
    <property type="term" value="P:proteolysis"/>
    <property type="evidence" value="ECO:0007669"/>
    <property type="project" value="InterPro"/>
</dbReference>
<keyword evidence="3" id="KW-0732">Signal</keyword>
<dbReference type="Gene3D" id="2.120.10.30">
    <property type="entry name" value="TolB, C-terminal domain"/>
    <property type="match status" value="2"/>
</dbReference>
<keyword evidence="6" id="KW-1185">Reference proteome</keyword>
<evidence type="ECO:0000256" key="2">
    <source>
        <dbReference type="ARBA" id="ARBA00022825"/>
    </source>
</evidence>
<dbReference type="OrthoDB" id="9812921at2"/>
<keyword evidence="2" id="KW-0720">Serine protease</keyword>
<dbReference type="InterPro" id="IPR029058">
    <property type="entry name" value="AB_hydrolase_fold"/>
</dbReference>
<keyword evidence="2" id="KW-0645">Protease</keyword>
<sequence length="724" mass="80197">MKKLLLGLLCCVAASPAYAQQGPEPVKVTDLLKIKQIGNITLTRDGRKAAFTVLGIEPDEKNKADYKNVTQLYEIGTEAGARPRQLTAAREGASQPAWSPDGRQLAFVRTVDEKPQVFVMAANGGEGRQLTRYKHGAGSPKWSPDGRQVLFSAAIPLRELLNDSLLNAAKSLPRWPFEKPGFDKNDQLAATTAKPNADGSLAEIRAYLDKNETDKKAKVLTKLNFQDERDVSAEQSFSQFFLIDASAPEAKPVAVTNGFYRFNQAAFTPDGKHLLLSADIDSLQHPDRSLENEIYLADRDGRRPRLLLGQDNTVYSSPEVSPSGKWLAFQMSPATGVNVPELAVMPLNGTAKDIVIIPFDRSKGNLTWSDDDKYLYFTAQSNGGAPLYRANIKTRKVEKLSAADTGITSFDVARDKVVFSQTGVLNPSELLVADAGLKKVQPVGNFNDWVKTKRLSLPEKHSFVNEKGLAVEYWVMKPTGYQAGQKYPVVLEIHGGPSAMWGPGETSMWHEFQYFAAQGYGVVYSNPRGSGGYGQDFLRANVLDWGTGPSSDVLTALDKTVAEGWADPAKLTVTGGSYAGYLVAWIISHDQRFKAACSQRGVYDLATFFGEGNAWRLVPNYFGGYPWEPAVRQVLTRESPISYVDKITTPYILFHGDNDRRTGFVQSEMMYRSLKVLGRPVEYVRHPGGTHELTRSGDNRQRIDQMLRTFEFFERYINTKGEVN</sequence>
<evidence type="ECO:0000259" key="4">
    <source>
        <dbReference type="Pfam" id="PF00326"/>
    </source>
</evidence>